<accession>A0A7X5QZ30</accession>
<dbReference type="InterPro" id="IPR008492">
    <property type="entry name" value="Rv2714-like"/>
</dbReference>
<gene>
    <name evidence="1" type="ORF">FHX76_000517</name>
</gene>
<evidence type="ECO:0008006" key="3">
    <source>
        <dbReference type="Google" id="ProtNLM"/>
    </source>
</evidence>
<dbReference type="Proteomes" id="UP000541033">
    <property type="component" value="Unassembled WGS sequence"/>
</dbReference>
<name>A0A7X5QZ30_9MICO</name>
<dbReference type="InterPro" id="IPR019151">
    <property type="entry name" value="Proteasome_assmbl_chaperone_2"/>
</dbReference>
<sequence>MRSDEPLFELNEDVYGLVTPGLPLIIALTGFADAGSAVSQLEDYMMDTVRPQPVALFDVDRLLDYRSRRPTIFFAEDRLIDYIPPELGLYLAHDELGSPFLVLMGFEPDFQWESFIRNLFYLMDDLQVSQTVWTHAIPMPVPHTRPVGVTVSGTRRDLIESLSVWKPSTQVSATVGHLIENRLHEAGKDVVGFVMLVSHYLADSEYPAALITALECISQATSLIFPTDSIRERGREFMAKISEQVAASPETQRLIASLEERHDAYMEGSTVRSPLTQDDGTLPTADQIASELERFLADRRDDNDK</sequence>
<reference evidence="1 2" key="1">
    <citation type="submission" date="2020-02" db="EMBL/GenBank/DDBJ databases">
        <title>Sequencing the genomes of 1000 actinobacteria strains.</title>
        <authorList>
            <person name="Klenk H.-P."/>
        </authorList>
    </citation>
    <scope>NUCLEOTIDE SEQUENCE [LARGE SCALE GENOMIC DNA]</scope>
    <source>
        <strain evidence="1 2">DSM 27960</strain>
    </source>
</reference>
<proteinExistence type="predicted"/>
<dbReference type="PIRSF" id="PIRSF028754">
    <property type="entry name" value="UCP028754"/>
    <property type="match status" value="1"/>
</dbReference>
<dbReference type="SUPFAM" id="SSF159659">
    <property type="entry name" value="Cgl1923-like"/>
    <property type="match status" value="1"/>
</dbReference>
<dbReference type="RefSeq" id="WP_167147500.1">
    <property type="nucleotide sequence ID" value="NZ_JAAMOX010000001.1"/>
</dbReference>
<dbReference type="InterPro" id="IPR038389">
    <property type="entry name" value="PSMG2_sf"/>
</dbReference>
<dbReference type="EMBL" id="JAAMOX010000001">
    <property type="protein sequence ID" value="NIH52649.1"/>
    <property type="molecule type" value="Genomic_DNA"/>
</dbReference>
<organism evidence="1 2">
    <name type="scientific">Lysinibacter cavernae</name>
    <dbReference type="NCBI Taxonomy" id="1640652"/>
    <lineage>
        <taxon>Bacteria</taxon>
        <taxon>Bacillati</taxon>
        <taxon>Actinomycetota</taxon>
        <taxon>Actinomycetes</taxon>
        <taxon>Micrococcales</taxon>
        <taxon>Microbacteriaceae</taxon>
        <taxon>Lysinibacter</taxon>
    </lineage>
</organism>
<dbReference type="Gene3D" id="3.40.50.10900">
    <property type="entry name" value="PAC-like subunit"/>
    <property type="match status" value="1"/>
</dbReference>
<evidence type="ECO:0000313" key="1">
    <source>
        <dbReference type="EMBL" id="NIH52649.1"/>
    </source>
</evidence>
<protein>
    <recommendedName>
        <fullName evidence="3">PAC2 family protein</fullName>
    </recommendedName>
</protein>
<keyword evidence="2" id="KW-1185">Reference proteome</keyword>
<evidence type="ECO:0000313" key="2">
    <source>
        <dbReference type="Proteomes" id="UP000541033"/>
    </source>
</evidence>
<dbReference type="Pfam" id="PF09754">
    <property type="entry name" value="PAC2"/>
    <property type="match status" value="1"/>
</dbReference>
<dbReference type="Gene3D" id="1.10.287.100">
    <property type="match status" value="1"/>
</dbReference>
<dbReference type="AlphaFoldDB" id="A0A7X5QZ30"/>
<comment type="caution">
    <text evidence="1">The sequence shown here is derived from an EMBL/GenBank/DDBJ whole genome shotgun (WGS) entry which is preliminary data.</text>
</comment>